<dbReference type="Proteomes" id="UP000000787">
    <property type="component" value="Chromosome"/>
</dbReference>
<accession>A9B0E7</accession>
<proteinExistence type="predicted"/>
<name>A9B0E7_HERA2</name>
<sequence>MTADMLIETQADGIKGRIWFSINRDTRREHKNQQQENEAIIPFHTSAPTKTRVINYQTLLSLQRAIYALINLNKWSIVRHLVPSRSIE</sequence>
<dbReference type="KEGG" id="hau:Haur_2618"/>
<dbReference type="HOGENOM" id="CLU_2464813_0_0_0"/>
<dbReference type="AlphaFoldDB" id="A9B0E7"/>
<organism evidence="1 2">
    <name type="scientific">Herpetosiphon aurantiacus (strain ATCC 23779 / DSM 785 / 114-95)</name>
    <dbReference type="NCBI Taxonomy" id="316274"/>
    <lineage>
        <taxon>Bacteria</taxon>
        <taxon>Bacillati</taxon>
        <taxon>Chloroflexota</taxon>
        <taxon>Chloroflexia</taxon>
        <taxon>Herpetosiphonales</taxon>
        <taxon>Herpetosiphonaceae</taxon>
        <taxon>Herpetosiphon</taxon>
    </lineage>
</organism>
<gene>
    <name evidence="1" type="ordered locus">Haur_2618</name>
</gene>
<dbReference type="InParanoid" id="A9B0E7"/>
<reference evidence="1 2" key="1">
    <citation type="journal article" date="2011" name="Stand. Genomic Sci.">
        <title>Complete genome sequence of the filamentous gliding predatory bacterium Herpetosiphon aurantiacus type strain (114-95(T)).</title>
        <authorList>
            <person name="Kiss H."/>
            <person name="Nett M."/>
            <person name="Domin N."/>
            <person name="Martin K."/>
            <person name="Maresca J.A."/>
            <person name="Copeland A."/>
            <person name="Lapidus A."/>
            <person name="Lucas S."/>
            <person name="Berry K.W."/>
            <person name="Glavina Del Rio T."/>
            <person name="Dalin E."/>
            <person name="Tice H."/>
            <person name="Pitluck S."/>
            <person name="Richardson P."/>
            <person name="Bruce D."/>
            <person name="Goodwin L."/>
            <person name="Han C."/>
            <person name="Detter J.C."/>
            <person name="Schmutz J."/>
            <person name="Brettin T."/>
            <person name="Land M."/>
            <person name="Hauser L."/>
            <person name="Kyrpides N.C."/>
            <person name="Ivanova N."/>
            <person name="Goker M."/>
            <person name="Woyke T."/>
            <person name="Klenk H.P."/>
            <person name="Bryant D.A."/>
        </authorList>
    </citation>
    <scope>NUCLEOTIDE SEQUENCE [LARGE SCALE GENOMIC DNA]</scope>
    <source>
        <strain evidence="2">ATCC 23779 / DSM 785 / 114-95</strain>
    </source>
</reference>
<protein>
    <submittedName>
        <fullName evidence="1">Uncharacterized protein</fullName>
    </submittedName>
</protein>
<evidence type="ECO:0000313" key="2">
    <source>
        <dbReference type="Proteomes" id="UP000000787"/>
    </source>
</evidence>
<evidence type="ECO:0000313" key="1">
    <source>
        <dbReference type="EMBL" id="ABX05256.1"/>
    </source>
</evidence>
<dbReference type="BioCyc" id="HAUR316274:GHYA-2646-MONOMER"/>
<dbReference type="EMBL" id="CP000875">
    <property type="protein sequence ID" value="ABX05256.1"/>
    <property type="molecule type" value="Genomic_DNA"/>
</dbReference>
<keyword evidence="2" id="KW-1185">Reference proteome</keyword>